<accession>A0ABR9PWP3</accession>
<name>A0ABR9PWP3_9BACT</name>
<organism evidence="1 2">
    <name type="scientific">Corallococcus soli</name>
    <dbReference type="NCBI Taxonomy" id="2710757"/>
    <lineage>
        <taxon>Bacteria</taxon>
        <taxon>Pseudomonadati</taxon>
        <taxon>Myxococcota</taxon>
        <taxon>Myxococcia</taxon>
        <taxon>Myxococcales</taxon>
        <taxon>Cystobacterineae</taxon>
        <taxon>Myxococcaceae</taxon>
        <taxon>Corallococcus</taxon>
    </lineage>
</organism>
<keyword evidence="2" id="KW-1185">Reference proteome</keyword>
<evidence type="ECO:0000313" key="2">
    <source>
        <dbReference type="Proteomes" id="UP001516472"/>
    </source>
</evidence>
<gene>
    <name evidence="1" type="ORF">G4177_29700</name>
</gene>
<dbReference type="EMBL" id="JAAIYO010000011">
    <property type="protein sequence ID" value="MBE4752348.1"/>
    <property type="molecule type" value="Genomic_DNA"/>
</dbReference>
<comment type="caution">
    <text evidence="1">The sequence shown here is derived from an EMBL/GenBank/DDBJ whole genome shotgun (WGS) entry which is preliminary data.</text>
</comment>
<proteinExistence type="predicted"/>
<sequence length="101" mass="11499">MDKHDKDSPEGRGLRALREIRVQATPGWDEGSIELFFWFIRHEDTPDFEGRDWADLRDKWLGLVTPSGQFIKVEGQVAALEDLKGSEYVGSDPLDLDHLSS</sequence>
<reference evidence="1 2" key="1">
    <citation type="submission" date="2020-02" db="EMBL/GenBank/DDBJ databases">
        <authorList>
            <person name="Babadi Z.K."/>
            <person name="Risdian C."/>
            <person name="Ebrahimipour G.H."/>
            <person name="Wink J."/>
        </authorList>
    </citation>
    <scope>NUCLEOTIDE SEQUENCE [LARGE SCALE GENOMIC DNA]</scope>
    <source>
        <strain evidence="1 2">ZKHCc1 1396</strain>
    </source>
</reference>
<evidence type="ECO:0000313" key="1">
    <source>
        <dbReference type="EMBL" id="MBE4752348.1"/>
    </source>
</evidence>
<protein>
    <submittedName>
        <fullName evidence="1">Uncharacterized protein</fullName>
    </submittedName>
</protein>
<dbReference type="Proteomes" id="UP001516472">
    <property type="component" value="Unassembled WGS sequence"/>
</dbReference>
<dbReference type="RefSeq" id="WP_193429525.1">
    <property type="nucleotide sequence ID" value="NZ_CBCSIP010000023.1"/>
</dbReference>